<accession>A0ABY8IUS1</accession>
<geneLocation type="plasmid" evidence="1 2">
    <name>unnamed2</name>
</geneLocation>
<evidence type="ECO:0008006" key="3">
    <source>
        <dbReference type="Google" id="ProtNLM"/>
    </source>
</evidence>
<evidence type="ECO:0000313" key="1">
    <source>
        <dbReference type="EMBL" id="WFS26752.1"/>
    </source>
</evidence>
<organism evidence="1 2">
    <name type="scientific">Rhizobium rhododendri</name>
    <dbReference type="NCBI Taxonomy" id="2506430"/>
    <lineage>
        <taxon>Bacteria</taxon>
        <taxon>Pseudomonadati</taxon>
        <taxon>Pseudomonadota</taxon>
        <taxon>Alphaproteobacteria</taxon>
        <taxon>Hyphomicrobiales</taxon>
        <taxon>Rhizobiaceae</taxon>
        <taxon>Rhizobium/Agrobacterium group</taxon>
        <taxon>Rhizobium</taxon>
    </lineage>
</organism>
<keyword evidence="1" id="KW-0614">Plasmid</keyword>
<keyword evidence="2" id="KW-1185">Reference proteome</keyword>
<protein>
    <recommendedName>
        <fullName evidence="3">Aminopeptidase</fullName>
    </recommendedName>
</protein>
<reference evidence="1" key="1">
    <citation type="journal article" date="2019" name="Phytopathology">
        <title>A Novel Group of Rhizobium tumorigenes-Like Agrobacteria Associated with Crown Gall Disease of Rhododendron and Blueberry.</title>
        <authorList>
            <person name="Kuzmanovic N."/>
            <person name="Behrens P."/>
            <person name="Idczak E."/>
            <person name="Wagner S."/>
            <person name="Gotz M."/>
            <person name="Sproer C."/>
            <person name="Bunk B."/>
            <person name="Overmann J."/>
            <person name="Smalla K."/>
        </authorList>
    </citation>
    <scope>NUCLEOTIDE SEQUENCE</scope>
    <source>
        <strain evidence="1">Rho-6.2</strain>
    </source>
</reference>
<dbReference type="EMBL" id="CP117270">
    <property type="protein sequence ID" value="WFS26752.1"/>
    <property type="molecule type" value="Genomic_DNA"/>
</dbReference>
<proteinExistence type="predicted"/>
<sequence length="75" mass="8523">MTIDADMMIVPADYPELALIVWSRDATRPVAAAEAFAIYERNWRFVDRQRLTPSEKALIEELTARFGHGELLVSS</sequence>
<name>A0ABY8IUS1_9HYPH</name>
<reference evidence="1" key="2">
    <citation type="journal article" date="2023" name="MicrobiologyOpen">
        <title>Genomics of the tumorigenes clade of the family Rhizobiaceae and description of Rhizobium rhododendri sp. nov.</title>
        <authorList>
            <person name="Kuzmanovic N."/>
            <person name="diCenzo G.C."/>
            <person name="Bunk B."/>
            <person name="Sproeer C."/>
            <person name="Fruehling A."/>
            <person name="Neumann-Schaal M."/>
            <person name="Overmann J."/>
            <person name="Smalla K."/>
        </authorList>
    </citation>
    <scope>NUCLEOTIDE SEQUENCE</scope>
    <source>
        <strain evidence="1">Rho-6.2</strain>
        <plasmid evidence="1">unnamed2</plasmid>
    </source>
</reference>
<evidence type="ECO:0000313" key="2">
    <source>
        <dbReference type="Proteomes" id="UP000318939"/>
    </source>
</evidence>
<gene>
    <name evidence="1" type="ORF">PR018_28160</name>
</gene>
<dbReference type="Proteomes" id="UP000318939">
    <property type="component" value="Plasmid unnamed2"/>
</dbReference>